<evidence type="ECO:0000256" key="1">
    <source>
        <dbReference type="SAM" id="MobiDB-lite"/>
    </source>
</evidence>
<reference evidence="3 4" key="1">
    <citation type="submission" date="2011-06" db="EMBL/GenBank/DDBJ databases">
        <authorList>
            <person name="Muzny D."/>
            <person name="Qin X."/>
            <person name="Deng J."/>
            <person name="Jiang H."/>
            <person name="Liu Y."/>
            <person name="Qu J."/>
            <person name="Song X.-Z."/>
            <person name="Zhang L."/>
            <person name="Thornton R."/>
            <person name="Coyle M."/>
            <person name="Francisco L."/>
            <person name="Jackson L."/>
            <person name="Javaid M."/>
            <person name="Korchina V."/>
            <person name="Kovar C."/>
            <person name="Mata R."/>
            <person name="Mathew T."/>
            <person name="Ngo R."/>
            <person name="Nguyen L."/>
            <person name="Nguyen N."/>
            <person name="Okwuonu G."/>
            <person name="Ongeri F."/>
            <person name="Pham C."/>
            <person name="Simmons D."/>
            <person name="Wilczek-Boney K."/>
            <person name="Hale W."/>
            <person name="Jakkamsetti A."/>
            <person name="Pham P."/>
            <person name="Ruth R."/>
            <person name="San Lucas F."/>
            <person name="Warren J."/>
            <person name="Zhang J."/>
            <person name="Zhao Z."/>
            <person name="Zhou C."/>
            <person name="Zhu D."/>
            <person name="Lee S."/>
            <person name="Bess C."/>
            <person name="Blankenburg K."/>
            <person name="Forbes L."/>
            <person name="Fu Q."/>
            <person name="Gubbala S."/>
            <person name="Hirani K."/>
            <person name="Jayaseelan J.C."/>
            <person name="Lara F."/>
            <person name="Munidasa M."/>
            <person name="Palculict T."/>
            <person name="Patil S."/>
            <person name="Pu L.-L."/>
            <person name="Saada N."/>
            <person name="Tang L."/>
            <person name="Weissenberger G."/>
            <person name="Zhu Y."/>
            <person name="Hemphill L."/>
            <person name="Shang Y."/>
            <person name="Youmans B."/>
            <person name="Ayvaz T."/>
            <person name="Ross M."/>
            <person name="Santibanez J."/>
            <person name="Aqrawi P."/>
            <person name="Gross S."/>
            <person name="Joshi V."/>
            <person name="Fowler G."/>
            <person name="Nazareth L."/>
            <person name="Reid J."/>
            <person name="Worley K."/>
            <person name="Petrosino J."/>
            <person name="Highlander S."/>
            <person name="Gibbs R."/>
        </authorList>
    </citation>
    <scope>NUCLEOTIDE SEQUENCE [LARGE SCALE GENOMIC DNA]</scope>
    <source>
        <strain evidence="3 4">ATCC 25577</strain>
    </source>
</reference>
<sequence length="251" mass="27663">MSGSMDTAGVAYQLTTVIPTSPHTTTCLTPVWSAMRPPIIISSHRGRIGVGIVLAVIIVLTILDLIRSGLAGLTNLPALLLFVWLTWIIWGVAEIRINDDGVTVVNQFRIWDVPWRRITEVTGRWGLALTAERRPDAEGMRKPRTISAWAAPARGTATAMKGNVDHVPQVIVGSELPMRWSLDSHSTARLIEMERIERRPMARATAATQTKQGQDQKKPKDGMSRDGEIQVHPNWMTICITVVLVAAVIII</sequence>
<dbReference type="EMBL" id="AGBA01000005">
    <property type="protein sequence ID" value="EGY78887.1"/>
    <property type="molecule type" value="Genomic_DNA"/>
</dbReference>
<gene>
    <name evidence="3" type="ORF">HMPREF9153_0456</name>
</gene>
<feature type="compositionally biased region" description="Low complexity" evidence="1">
    <location>
        <begin position="202"/>
        <end position="213"/>
    </location>
</feature>
<evidence type="ECO:0000256" key="2">
    <source>
        <dbReference type="SAM" id="Phobius"/>
    </source>
</evidence>
<keyword evidence="2" id="KW-0812">Transmembrane</keyword>
<feature type="region of interest" description="Disordered" evidence="1">
    <location>
        <begin position="200"/>
        <end position="227"/>
    </location>
</feature>
<dbReference type="HOGENOM" id="CLU_1271362_0_0_11"/>
<organism evidence="3 4">
    <name type="scientific">Cutibacterium avidum ATCC 25577</name>
    <dbReference type="NCBI Taxonomy" id="997355"/>
    <lineage>
        <taxon>Bacteria</taxon>
        <taxon>Bacillati</taxon>
        <taxon>Actinomycetota</taxon>
        <taxon>Actinomycetes</taxon>
        <taxon>Propionibacteriales</taxon>
        <taxon>Propionibacteriaceae</taxon>
        <taxon>Cutibacterium</taxon>
    </lineage>
</organism>
<feature type="transmembrane region" description="Helical" evidence="2">
    <location>
        <begin position="233"/>
        <end position="250"/>
    </location>
</feature>
<feature type="transmembrane region" description="Helical" evidence="2">
    <location>
        <begin position="48"/>
        <end position="66"/>
    </location>
</feature>
<comment type="caution">
    <text evidence="3">The sequence shown here is derived from an EMBL/GenBank/DDBJ whole genome shotgun (WGS) entry which is preliminary data.</text>
</comment>
<feature type="transmembrane region" description="Helical" evidence="2">
    <location>
        <begin position="72"/>
        <end position="93"/>
    </location>
</feature>
<keyword evidence="4" id="KW-1185">Reference proteome</keyword>
<accession>G4CV99</accession>
<keyword evidence="2" id="KW-1133">Transmembrane helix</keyword>
<dbReference type="Proteomes" id="UP000005332">
    <property type="component" value="Unassembled WGS sequence"/>
</dbReference>
<dbReference type="PATRIC" id="fig|997355.3.peg.452"/>
<protein>
    <submittedName>
        <fullName evidence="3">Uncharacterized protein</fullName>
    </submittedName>
</protein>
<feature type="compositionally biased region" description="Basic and acidic residues" evidence="1">
    <location>
        <begin position="214"/>
        <end position="227"/>
    </location>
</feature>
<keyword evidence="2" id="KW-0472">Membrane</keyword>
<evidence type="ECO:0000313" key="4">
    <source>
        <dbReference type="Proteomes" id="UP000005332"/>
    </source>
</evidence>
<dbReference type="AlphaFoldDB" id="G4CV99"/>
<proteinExistence type="predicted"/>
<name>G4CV99_9ACTN</name>
<evidence type="ECO:0000313" key="3">
    <source>
        <dbReference type="EMBL" id="EGY78887.1"/>
    </source>
</evidence>